<organism evidence="1 2">
    <name type="scientific">Psophocarpus tetragonolobus</name>
    <name type="common">Winged bean</name>
    <name type="synonym">Dolichos tetragonolobus</name>
    <dbReference type="NCBI Taxonomy" id="3891"/>
    <lineage>
        <taxon>Eukaryota</taxon>
        <taxon>Viridiplantae</taxon>
        <taxon>Streptophyta</taxon>
        <taxon>Embryophyta</taxon>
        <taxon>Tracheophyta</taxon>
        <taxon>Spermatophyta</taxon>
        <taxon>Magnoliopsida</taxon>
        <taxon>eudicotyledons</taxon>
        <taxon>Gunneridae</taxon>
        <taxon>Pentapetalae</taxon>
        <taxon>rosids</taxon>
        <taxon>fabids</taxon>
        <taxon>Fabales</taxon>
        <taxon>Fabaceae</taxon>
        <taxon>Papilionoideae</taxon>
        <taxon>50 kb inversion clade</taxon>
        <taxon>NPAAA clade</taxon>
        <taxon>indigoferoid/millettioid clade</taxon>
        <taxon>Phaseoleae</taxon>
        <taxon>Psophocarpus</taxon>
    </lineage>
</organism>
<gene>
    <name evidence="1" type="ORF">VNO78_13355</name>
</gene>
<evidence type="ECO:0000313" key="2">
    <source>
        <dbReference type="Proteomes" id="UP001386955"/>
    </source>
</evidence>
<accession>A0AAN9SYU1</accession>
<dbReference type="Proteomes" id="UP001386955">
    <property type="component" value="Unassembled WGS sequence"/>
</dbReference>
<protein>
    <submittedName>
        <fullName evidence="1">Uncharacterized protein</fullName>
    </submittedName>
</protein>
<name>A0AAN9SYU1_PSOTE</name>
<evidence type="ECO:0000313" key="1">
    <source>
        <dbReference type="EMBL" id="KAK7401683.1"/>
    </source>
</evidence>
<sequence length="132" mass="15265">MRDHLFTLNGSVESEEIDCYIGPHHLQRRYLDGRAMSSRTSVVTPRTCNIDSSFQSQQCNRWKDWALIVHVAATALPNRNSKMLRFYPCVSNLVQSMLAHSILHLTSILHNLTCFWLHYLFIPTTVLNYLSV</sequence>
<proteinExistence type="predicted"/>
<keyword evidence="2" id="KW-1185">Reference proteome</keyword>
<dbReference type="EMBL" id="JAYMYS010000003">
    <property type="protein sequence ID" value="KAK7401683.1"/>
    <property type="molecule type" value="Genomic_DNA"/>
</dbReference>
<reference evidence="1 2" key="1">
    <citation type="submission" date="2024-01" db="EMBL/GenBank/DDBJ databases">
        <title>The genomes of 5 underutilized Papilionoideae crops provide insights into root nodulation and disease resistanc.</title>
        <authorList>
            <person name="Jiang F."/>
        </authorList>
    </citation>
    <scope>NUCLEOTIDE SEQUENCE [LARGE SCALE GENOMIC DNA]</scope>
    <source>
        <strain evidence="1">DUOXIRENSHENG_FW03</strain>
        <tissue evidence="1">Leaves</tissue>
    </source>
</reference>
<dbReference type="AlphaFoldDB" id="A0AAN9SYU1"/>
<comment type="caution">
    <text evidence="1">The sequence shown here is derived from an EMBL/GenBank/DDBJ whole genome shotgun (WGS) entry which is preliminary data.</text>
</comment>